<evidence type="ECO:0000313" key="3">
    <source>
        <dbReference type="Proteomes" id="UP001165289"/>
    </source>
</evidence>
<evidence type="ECO:0008006" key="4">
    <source>
        <dbReference type="Google" id="ProtNLM"/>
    </source>
</evidence>
<proteinExistence type="predicted"/>
<comment type="caution">
    <text evidence="2">The sequence shown here is derived from an EMBL/GenBank/DDBJ whole genome shotgun (WGS) entry which is preliminary data.</text>
</comment>
<organism evidence="2 3">
    <name type="scientific">Oopsacas minuta</name>
    <dbReference type="NCBI Taxonomy" id="111878"/>
    <lineage>
        <taxon>Eukaryota</taxon>
        <taxon>Metazoa</taxon>
        <taxon>Porifera</taxon>
        <taxon>Hexactinellida</taxon>
        <taxon>Hexasterophora</taxon>
        <taxon>Lyssacinosida</taxon>
        <taxon>Leucopsacidae</taxon>
        <taxon>Oopsacas</taxon>
    </lineage>
</organism>
<keyword evidence="3" id="KW-1185">Reference proteome</keyword>
<keyword evidence="1" id="KW-1133">Transmembrane helix</keyword>
<sequence length="217" mass="25178">MISHKEFILNILLSILVIYAGINYIYEVRRTHALLEEMSMENSLRENGQGNESDINLEELTSKLCEEEIQAKRDYIDKCMDNFVYKPIQIVFQEILKIGQGKLDECYENRKGLKSKYTNCFPEVSKSPDEENMFRNGSSVNKIKYFVLFIGYARCGGSIVTALLDAHPHVILSHELNAVQKWFISLNKPDKFDKYDLFNDIRNKATKMVKDSTKPPY</sequence>
<dbReference type="Proteomes" id="UP001165289">
    <property type="component" value="Unassembled WGS sequence"/>
</dbReference>
<accession>A0AAV7JR57</accession>
<feature type="transmembrane region" description="Helical" evidence="1">
    <location>
        <begin position="7"/>
        <end position="26"/>
    </location>
</feature>
<keyword evidence="1" id="KW-0472">Membrane</keyword>
<evidence type="ECO:0000313" key="2">
    <source>
        <dbReference type="EMBL" id="KAI6650846.1"/>
    </source>
</evidence>
<gene>
    <name evidence="2" type="ORF">LOD99_5686</name>
</gene>
<reference evidence="2 3" key="1">
    <citation type="journal article" date="2023" name="BMC Biol.">
        <title>The compact genome of the sponge Oopsacas minuta (Hexactinellida) is lacking key metazoan core genes.</title>
        <authorList>
            <person name="Santini S."/>
            <person name="Schenkelaars Q."/>
            <person name="Jourda C."/>
            <person name="Duchesne M."/>
            <person name="Belahbib H."/>
            <person name="Rocher C."/>
            <person name="Selva M."/>
            <person name="Riesgo A."/>
            <person name="Vervoort M."/>
            <person name="Leys S.P."/>
            <person name="Kodjabachian L."/>
            <person name="Le Bivic A."/>
            <person name="Borchiellini C."/>
            <person name="Claverie J.M."/>
            <person name="Renard E."/>
        </authorList>
    </citation>
    <scope>NUCLEOTIDE SEQUENCE [LARGE SCALE GENOMIC DNA]</scope>
    <source>
        <strain evidence="2">SPO-2</strain>
    </source>
</reference>
<protein>
    <recommendedName>
        <fullName evidence="4">Protein-tyrosine sulfotransferase</fullName>
    </recommendedName>
</protein>
<evidence type="ECO:0000256" key="1">
    <source>
        <dbReference type="SAM" id="Phobius"/>
    </source>
</evidence>
<dbReference type="EMBL" id="JAKMXF010000309">
    <property type="protein sequence ID" value="KAI6650846.1"/>
    <property type="molecule type" value="Genomic_DNA"/>
</dbReference>
<keyword evidence="1" id="KW-0812">Transmembrane</keyword>
<name>A0AAV7JR57_9METZ</name>
<dbReference type="AlphaFoldDB" id="A0AAV7JR57"/>